<dbReference type="InParanoid" id="A2EFU0"/>
<dbReference type="GO" id="GO:0090575">
    <property type="term" value="C:RNA polymerase II transcription regulator complex"/>
    <property type="evidence" value="ECO:0000318"/>
    <property type="project" value="GO_Central"/>
</dbReference>
<dbReference type="InterPro" id="IPR036388">
    <property type="entry name" value="WH-like_DNA-bd_sf"/>
</dbReference>
<evidence type="ECO:0000256" key="2">
    <source>
        <dbReference type="ARBA" id="ARBA00023015"/>
    </source>
</evidence>
<dbReference type="SUPFAM" id="SSF46785">
    <property type="entry name" value="Winged helix' DNA-binding domain"/>
    <property type="match status" value="1"/>
</dbReference>
<evidence type="ECO:0000256" key="5">
    <source>
        <dbReference type="RuleBase" id="RU003796"/>
    </source>
</evidence>
<dbReference type="SMART" id="SM01372">
    <property type="entry name" value="E2F_TDP"/>
    <property type="match status" value="1"/>
</dbReference>
<dbReference type="SMR" id="A2EFU0"/>
<protein>
    <recommendedName>
        <fullName evidence="6">E2F/DP family winged-helix DNA-binding domain-containing protein</fullName>
    </recommendedName>
</protein>
<dbReference type="OrthoDB" id="5318at2759"/>
<comment type="subcellular location">
    <subcellularLocation>
        <location evidence="5">Nucleus</location>
    </subcellularLocation>
</comment>
<dbReference type="Proteomes" id="UP000001542">
    <property type="component" value="Unassembled WGS sequence"/>
</dbReference>
<dbReference type="VEuPathDB" id="TrichDB:TVAG_145710"/>
<keyword evidence="2 5" id="KW-0805">Transcription regulation</keyword>
<dbReference type="PANTHER" id="PTHR12081">
    <property type="entry name" value="TRANSCRIPTION FACTOR E2F"/>
    <property type="match status" value="1"/>
</dbReference>
<dbReference type="RefSeq" id="XP_001320714.1">
    <property type="nucleotide sequence ID" value="XM_001320679.1"/>
</dbReference>
<sequence length="252" mass="29503">MLAEPKSANSPDISESIVQPSDNFKTSIQSLIQCLDCQCENVLSLQRIASQFNFYKRRLYDVINVYESIGICKKLSVDSLLWIGFSNVLPTLERLVRKERIFEKDYNIDNLSIEETSITISNLTHKFLLLFSALHQTSIDIKQCSKFLSKKNDKFKTILCKLYQITYILESSNIIVKSQKPGEVILNKEYFIENQKIYIHPLLSIDALLNNSENEIDFYEKRRKYFSYETMSEKQKYFTMLCRETFSSPMIL</sequence>
<reference evidence="7" key="1">
    <citation type="submission" date="2006-10" db="EMBL/GenBank/DDBJ databases">
        <authorList>
            <person name="Amadeo P."/>
            <person name="Zhao Q."/>
            <person name="Wortman J."/>
            <person name="Fraser-Liggett C."/>
            <person name="Carlton J."/>
        </authorList>
    </citation>
    <scope>NUCLEOTIDE SEQUENCE</scope>
    <source>
        <strain evidence="7">G3</strain>
    </source>
</reference>
<dbReference type="GO" id="GO:0000978">
    <property type="term" value="F:RNA polymerase II cis-regulatory region sequence-specific DNA binding"/>
    <property type="evidence" value="ECO:0000318"/>
    <property type="project" value="GO_Central"/>
</dbReference>
<accession>A2EFU0</accession>
<feature type="domain" description="E2F/DP family winged-helix DNA-binding" evidence="6">
    <location>
        <begin position="23"/>
        <end position="84"/>
    </location>
</feature>
<evidence type="ECO:0000256" key="1">
    <source>
        <dbReference type="ARBA" id="ARBA00010940"/>
    </source>
</evidence>
<keyword evidence="5" id="KW-0539">Nucleus</keyword>
<proteinExistence type="inferred from homology"/>
<dbReference type="EMBL" id="DS113377">
    <property type="protein sequence ID" value="EAY08491.1"/>
    <property type="molecule type" value="Genomic_DNA"/>
</dbReference>
<reference evidence="7" key="2">
    <citation type="journal article" date="2007" name="Science">
        <title>Draft genome sequence of the sexually transmitted pathogen Trichomonas vaginalis.</title>
        <authorList>
            <person name="Carlton J.M."/>
            <person name="Hirt R.P."/>
            <person name="Silva J.C."/>
            <person name="Delcher A.L."/>
            <person name="Schatz M."/>
            <person name="Zhao Q."/>
            <person name="Wortman J.R."/>
            <person name="Bidwell S.L."/>
            <person name="Alsmark U.C.M."/>
            <person name="Besteiro S."/>
            <person name="Sicheritz-Ponten T."/>
            <person name="Noel C.J."/>
            <person name="Dacks J.B."/>
            <person name="Foster P.G."/>
            <person name="Simillion C."/>
            <person name="Van de Peer Y."/>
            <person name="Miranda-Saavedra D."/>
            <person name="Barton G.J."/>
            <person name="Westrop G.D."/>
            <person name="Mueller S."/>
            <person name="Dessi D."/>
            <person name="Fiori P.L."/>
            <person name="Ren Q."/>
            <person name="Paulsen I."/>
            <person name="Zhang H."/>
            <person name="Bastida-Corcuera F.D."/>
            <person name="Simoes-Barbosa A."/>
            <person name="Brown M.T."/>
            <person name="Hayes R.D."/>
            <person name="Mukherjee M."/>
            <person name="Okumura C.Y."/>
            <person name="Schneider R."/>
            <person name="Smith A.J."/>
            <person name="Vanacova S."/>
            <person name="Villalvazo M."/>
            <person name="Haas B.J."/>
            <person name="Pertea M."/>
            <person name="Feldblyum T.V."/>
            <person name="Utterback T.R."/>
            <person name="Shu C.L."/>
            <person name="Osoegawa K."/>
            <person name="de Jong P.J."/>
            <person name="Hrdy I."/>
            <person name="Horvathova L."/>
            <person name="Zubacova Z."/>
            <person name="Dolezal P."/>
            <person name="Malik S.B."/>
            <person name="Logsdon J.M. Jr."/>
            <person name="Henze K."/>
            <person name="Gupta A."/>
            <person name="Wang C.C."/>
            <person name="Dunne R.L."/>
            <person name="Upcroft J.A."/>
            <person name="Upcroft P."/>
            <person name="White O."/>
            <person name="Salzberg S.L."/>
            <person name="Tang P."/>
            <person name="Chiu C.-H."/>
            <person name="Lee Y.-S."/>
            <person name="Embley T.M."/>
            <person name="Coombs G.H."/>
            <person name="Mottram J.C."/>
            <person name="Tachezy J."/>
            <person name="Fraser-Liggett C.M."/>
            <person name="Johnson P.J."/>
        </authorList>
    </citation>
    <scope>NUCLEOTIDE SEQUENCE [LARGE SCALE GENOMIC DNA]</scope>
    <source>
        <strain evidence="7">G3</strain>
    </source>
</reference>
<dbReference type="Pfam" id="PF02319">
    <property type="entry name" value="WHD_E2F_TDP"/>
    <property type="match status" value="1"/>
</dbReference>
<dbReference type="InterPro" id="IPR003316">
    <property type="entry name" value="E2F_WHTH_DNA-bd_dom"/>
</dbReference>
<dbReference type="PANTHER" id="PTHR12081:SF18">
    <property type="entry name" value="TRANSCRIPTION FACTOR E2F2-RELATED"/>
    <property type="match status" value="1"/>
</dbReference>
<dbReference type="VEuPathDB" id="TrichDB:TVAGG3_0445140"/>
<comment type="similarity">
    <text evidence="1 5">Belongs to the E2F/DP family.</text>
</comment>
<keyword evidence="4 5" id="KW-0804">Transcription</keyword>
<keyword evidence="3 5" id="KW-0238">DNA-binding</keyword>
<dbReference type="InterPro" id="IPR036390">
    <property type="entry name" value="WH_DNA-bd_sf"/>
</dbReference>
<name>A2EFU0_TRIV3</name>
<dbReference type="AlphaFoldDB" id="A2EFU0"/>
<evidence type="ECO:0000313" key="8">
    <source>
        <dbReference type="Proteomes" id="UP000001542"/>
    </source>
</evidence>
<dbReference type="FunFam" id="1.10.10.10:FF:000517">
    <property type="entry name" value="Uncharacterized protein"/>
    <property type="match status" value="1"/>
</dbReference>
<evidence type="ECO:0000256" key="4">
    <source>
        <dbReference type="ARBA" id="ARBA00023163"/>
    </source>
</evidence>
<dbReference type="KEGG" id="tva:4766390"/>
<evidence type="ECO:0000256" key="3">
    <source>
        <dbReference type="ARBA" id="ARBA00023125"/>
    </source>
</evidence>
<organism evidence="7 8">
    <name type="scientific">Trichomonas vaginalis (strain ATCC PRA-98 / G3)</name>
    <dbReference type="NCBI Taxonomy" id="412133"/>
    <lineage>
        <taxon>Eukaryota</taxon>
        <taxon>Metamonada</taxon>
        <taxon>Parabasalia</taxon>
        <taxon>Trichomonadida</taxon>
        <taxon>Trichomonadidae</taxon>
        <taxon>Trichomonas</taxon>
    </lineage>
</organism>
<evidence type="ECO:0000259" key="6">
    <source>
        <dbReference type="SMART" id="SM01372"/>
    </source>
</evidence>
<keyword evidence="8" id="KW-1185">Reference proteome</keyword>
<dbReference type="InterPro" id="IPR015633">
    <property type="entry name" value="E2F"/>
</dbReference>
<evidence type="ECO:0000313" key="7">
    <source>
        <dbReference type="EMBL" id="EAY08491.1"/>
    </source>
</evidence>
<dbReference type="STRING" id="5722.A2EFU0"/>
<dbReference type="GO" id="GO:0006357">
    <property type="term" value="P:regulation of transcription by RNA polymerase II"/>
    <property type="evidence" value="ECO:0000318"/>
    <property type="project" value="GO_Central"/>
</dbReference>
<gene>
    <name evidence="7" type="ORF">TVAG_145710</name>
</gene>
<dbReference type="GO" id="GO:0000981">
    <property type="term" value="F:DNA-binding transcription factor activity, RNA polymerase II-specific"/>
    <property type="evidence" value="ECO:0000318"/>
    <property type="project" value="GO_Central"/>
</dbReference>
<dbReference type="Gene3D" id="1.10.10.10">
    <property type="entry name" value="Winged helix-like DNA-binding domain superfamily/Winged helix DNA-binding domain"/>
    <property type="match status" value="2"/>
</dbReference>